<evidence type="ECO:0000313" key="3">
    <source>
        <dbReference type="EMBL" id="MCO0831874.1"/>
    </source>
</evidence>
<keyword evidence="4" id="KW-1185">Reference proteome</keyword>
<gene>
    <name evidence="3" type="ORF">NFX39_02030</name>
</gene>
<dbReference type="InterPro" id="IPR001638">
    <property type="entry name" value="Solute-binding_3/MltF_N"/>
</dbReference>
<evidence type="ECO:0000259" key="2">
    <source>
        <dbReference type="SMART" id="SM00062"/>
    </source>
</evidence>
<name>A0ABT0ZPF8_9LACO</name>
<feature type="domain" description="Solute-binding protein family 3/N-terminal" evidence="2">
    <location>
        <begin position="40"/>
        <end position="259"/>
    </location>
</feature>
<dbReference type="EMBL" id="JAMWYK010000002">
    <property type="protein sequence ID" value="MCO0831874.1"/>
    <property type="molecule type" value="Genomic_DNA"/>
</dbReference>
<dbReference type="SUPFAM" id="SSF53850">
    <property type="entry name" value="Periplasmic binding protein-like II"/>
    <property type="match status" value="1"/>
</dbReference>
<evidence type="ECO:0000256" key="1">
    <source>
        <dbReference type="ARBA" id="ARBA00022729"/>
    </source>
</evidence>
<accession>A0ABT0ZPF8</accession>
<sequence length="269" mass="29539">MSLKVKIWVLAILTTLSVVVVGSVTLLKQSAKETDDATKVIKMGSTGLSFPNSYKENGQLKGFDVEVAEAAAKAQGYKVKWVNAEFDGLWGQLDNGHIQGIANAVEKTAARENKYDFSKTYLIDETKIAVRKDSAYQHVSDLKGQKVAGVAGSNKIALLNKYDSAIPVVGFENRDIALQSVLSDRVEGVVNSSSLAATINKKNLDLRLLPEDISDSEMGMAFAKTNEGKKYRQIFNEGLQKIKNDGTLKKLSLKYFQTDLTQQVLKENK</sequence>
<dbReference type="SMART" id="SM00062">
    <property type="entry name" value="PBPb"/>
    <property type="match status" value="1"/>
</dbReference>
<dbReference type="PANTHER" id="PTHR35936:SF19">
    <property type="entry name" value="AMINO-ACID-BINDING PROTEIN YXEM-RELATED"/>
    <property type="match status" value="1"/>
</dbReference>
<reference evidence="3 4" key="1">
    <citation type="submission" date="2022-06" db="EMBL/GenBank/DDBJ databases">
        <title>Fructobacillus taiwanensis sp. nov., isolated from the honeybee.</title>
        <authorList>
            <person name="Chen Y.-S."/>
            <person name="Wang L.-T."/>
            <person name="Lee Y.-S."/>
            <person name="Chang Y.-C."/>
            <person name="Wu H.-C."/>
            <person name="Liao C.-Y."/>
            <person name="Chen W.-H."/>
            <person name="Deng J.-N."/>
            <person name="Wang Y.-H."/>
        </authorList>
    </citation>
    <scope>NUCLEOTIDE SEQUENCE [LARGE SCALE GENOMIC DNA]</scope>
    <source>
        <strain evidence="3 4">W13</strain>
    </source>
</reference>
<protein>
    <submittedName>
        <fullName evidence="3">Transporter substrate-binding domain-containing protein</fullName>
    </submittedName>
</protein>
<evidence type="ECO:0000313" key="4">
    <source>
        <dbReference type="Proteomes" id="UP001523234"/>
    </source>
</evidence>
<dbReference type="Proteomes" id="UP001523234">
    <property type="component" value="Unassembled WGS sequence"/>
</dbReference>
<dbReference type="Gene3D" id="3.40.190.10">
    <property type="entry name" value="Periplasmic binding protein-like II"/>
    <property type="match status" value="2"/>
</dbReference>
<proteinExistence type="predicted"/>
<dbReference type="Pfam" id="PF00497">
    <property type="entry name" value="SBP_bac_3"/>
    <property type="match status" value="1"/>
</dbReference>
<dbReference type="RefSeq" id="WP_252442559.1">
    <property type="nucleotide sequence ID" value="NZ_JAMWYK010000002.1"/>
</dbReference>
<comment type="caution">
    <text evidence="3">The sequence shown here is derived from an EMBL/GenBank/DDBJ whole genome shotgun (WGS) entry which is preliminary data.</text>
</comment>
<keyword evidence="1" id="KW-0732">Signal</keyword>
<dbReference type="PANTHER" id="PTHR35936">
    <property type="entry name" value="MEMBRANE-BOUND LYTIC MUREIN TRANSGLYCOSYLASE F"/>
    <property type="match status" value="1"/>
</dbReference>
<organism evidence="3 4">
    <name type="scientific">Fructobacillus apis</name>
    <dbReference type="NCBI Taxonomy" id="2935017"/>
    <lineage>
        <taxon>Bacteria</taxon>
        <taxon>Bacillati</taxon>
        <taxon>Bacillota</taxon>
        <taxon>Bacilli</taxon>
        <taxon>Lactobacillales</taxon>
        <taxon>Lactobacillaceae</taxon>
        <taxon>Fructobacillus</taxon>
    </lineage>
</organism>